<accession>A0AA39QWN3</accession>
<dbReference type="EMBL" id="JAFEKC020000019">
    <property type="protein sequence ID" value="KAK0509211.1"/>
    <property type="molecule type" value="Genomic_DNA"/>
</dbReference>
<dbReference type="AlphaFoldDB" id="A0AA39QWN3"/>
<protein>
    <submittedName>
        <fullName evidence="2">Uncharacterized protein</fullName>
    </submittedName>
</protein>
<sequence length="794" mass="89722">MDHIGLHLEKQDMDFDSETEDAALFNWLVAQGYAQRKQSKWRLIDAGRPFKFKGSVMDEEEEDDEGFVDGVDGRNSFEWPDDRIFKTEDFAALGFANDNTVERTLEAVEEDVYAKEDIDEGPPNPPTQGIRGTNTPITKVTESSNSLLPETYRPTITVKVPSNLEAYMRRELEDNQSLRSMLTVTGDQGRAYAASCEEYLEWRWPKHGLLTLATIEAYFSSGLGGRQTYQNILPDYDMEITLDAEGKQAIEQGLIIRLTGSAKLTAETVQHLAWLSAVFREHRANELCSSIVNTTEILPGLFELSTLELQRIQDDRAPCWHDLFVNGIVAYGFPIPARLLEGQEGIELPFHVMTKLAGVIYPVEYDGGVVLQGFSSLLSPSILQEDSVQWHYVSSKQSHTYLPTSSVAEFSRVKGVDIEHLTRRRTFLGYCRIIEISLGTAIPDYEQLDYSAGTSGMSMINANANASITFPRSMVSTTRIDHYEDILGMCRETPVLLYDAERGEQRGWLVPMLSAILHMAHIWQVWARKVNINLENSIPHAVLHWDGGQASFDVFLQNSGMLLYKTLVEKADYRLKDLVIRLWAQLNSRIEEQKLVRTKTPGALILESKRLRGWEIMEIVKPNPIANLKMQEIHSDCSWNRLSEEVLVLFCQGLGDVMKPSTECTICPTWNPVPRGRDYLTASVQCLEWLSKKQGAKQSCTQLTDQLFWQPVDSVLFADCDHADGTGCGSKAQHLVQRQKLETGSSVRLERMGAVIFGQRSTKLHKEKTSKRADNNYTDGMNSASHSFLKILRR</sequence>
<name>A0AA39QWN3_9LECA</name>
<evidence type="ECO:0000256" key="1">
    <source>
        <dbReference type="SAM" id="MobiDB-lite"/>
    </source>
</evidence>
<reference evidence="2" key="1">
    <citation type="submission" date="2023-03" db="EMBL/GenBank/DDBJ databases">
        <title>Complete genome of Cladonia borealis.</title>
        <authorList>
            <person name="Park H."/>
        </authorList>
    </citation>
    <scope>NUCLEOTIDE SEQUENCE</scope>
    <source>
        <strain evidence="2">ANT050790</strain>
    </source>
</reference>
<evidence type="ECO:0000313" key="2">
    <source>
        <dbReference type="EMBL" id="KAK0509211.1"/>
    </source>
</evidence>
<gene>
    <name evidence="2" type="ORF">JMJ35_008582</name>
</gene>
<evidence type="ECO:0000313" key="3">
    <source>
        <dbReference type="Proteomes" id="UP001166286"/>
    </source>
</evidence>
<comment type="caution">
    <text evidence="2">The sequence shown here is derived from an EMBL/GenBank/DDBJ whole genome shotgun (WGS) entry which is preliminary data.</text>
</comment>
<organism evidence="2 3">
    <name type="scientific">Cladonia borealis</name>
    <dbReference type="NCBI Taxonomy" id="184061"/>
    <lineage>
        <taxon>Eukaryota</taxon>
        <taxon>Fungi</taxon>
        <taxon>Dikarya</taxon>
        <taxon>Ascomycota</taxon>
        <taxon>Pezizomycotina</taxon>
        <taxon>Lecanoromycetes</taxon>
        <taxon>OSLEUM clade</taxon>
        <taxon>Lecanoromycetidae</taxon>
        <taxon>Lecanorales</taxon>
        <taxon>Lecanorineae</taxon>
        <taxon>Cladoniaceae</taxon>
        <taxon>Cladonia</taxon>
    </lineage>
</organism>
<proteinExistence type="predicted"/>
<feature type="region of interest" description="Disordered" evidence="1">
    <location>
        <begin position="116"/>
        <end position="136"/>
    </location>
</feature>
<keyword evidence="3" id="KW-1185">Reference proteome</keyword>
<dbReference type="Proteomes" id="UP001166286">
    <property type="component" value="Unassembled WGS sequence"/>
</dbReference>